<sequence>MDSINADSVDINLDDDVLDESLDDDTASLKNDINGANGNHDDQLLGTPSNQGQGEIQERLKKIEEEAQKIRDMQSEMDRQFSTSSASVTSTQSQQPPVHLSLEEKAELDARSVYVGNVEYAATPDQLEEHFRGCGPIERVTILSDKFSGHPKGFAYIQFTEIEGMQNALALDESLFLGRQIKVGMKRTNKPGFSSTNRPPRGRGIRGRGAGRGGFGGFRGGPRGRGAPRRRGFAPY</sequence>
<proteinExistence type="predicted"/>
<dbReference type="WBParaSite" id="PS1159_v2.g13909.t1">
    <property type="protein sequence ID" value="PS1159_v2.g13909.t1"/>
    <property type="gene ID" value="PS1159_v2.g13909"/>
</dbReference>
<accession>A0AC35F536</accession>
<evidence type="ECO:0000313" key="1">
    <source>
        <dbReference type="Proteomes" id="UP000887580"/>
    </source>
</evidence>
<organism evidence="1 2">
    <name type="scientific">Panagrolaimus sp. PS1159</name>
    <dbReference type="NCBI Taxonomy" id="55785"/>
    <lineage>
        <taxon>Eukaryota</taxon>
        <taxon>Metazoa</taxon>
        <taxon>Ecdysozoa</taxon>
        <taxon>Nematoda</taxon>
        <taxon>Chromadorea</taxon>
        <taxon>Rhabditida</taxon>
        <taxon>Tylenchina</taxon>
        <taxon>Panagrolaimomorpha</taxon>
        <taxon>Panagrolaimoidea</taxon>
        <taxon>Panagrolaimidae</taxon>
        <taxon>Panagrolaimus</taxon>
    </lineage>
</organism>
<reference evidence="2" key="1">
    <citation type="submission" date="2022-11" db="UniProtKB">
        <authorList>
            <consortium name="WormBaseParasite"/>
        </authorList>
    </citation>
    <scope>IDENTIFICATION</scope>
</reference>
<name>A0AC35F536_9BILA</name>
<dbReference type="Proteomes" id="UP000887580">
    <property type="component" value="Unplaced"/>
</dbReference>
<evidence type="ECO:0000313" key="2">
    <source>
        <dbReference type="WBParaSite" id="PS1159_v2.g13909.t1"/>
    </source>
</evidence>
<protein>
    <submittedName>
        <fullName evidence="2">RRM domain-containing protein</fullName>
    </submittedName>
</protein>